<accession>A0A1V2JE40</accession>
<dbReference type="AlphaFoldDB" id="A0A1V2JE40"/>
<dbReference type="Proteomes" id="UP000188559">
    <property type="component" value="Unassembled WGS sequence"/>
</dbReference>
<comment type="caution">
    <text evidence="1">The sequence shown here is derived from an EMBL/GenBank/DDBJ whole genome shotgun (WGS) entry which is preliminary data.</text>
</comment>
<evidence type="ECO:0000313" key="2">
    <source>
        <dbReference type="Proteomes" id="UP000188559"/>
    </source>
</evidence>
<evidence type="ECO:0000313" key="1">
    <source>
        <dbReference type="EMBL" id="ONH43539.1"/>
    </source>
</evidence>
<protein>
    <submittedName>
        <fullName evidence="1">Uncharacterized protein</fullName>
    </submittedName>
</protein>
<keyword evidence="2" id="KW-1185">Reference proteome</keyword>
<sequence length="264" mass="28694">MQCVQFALDEPFDKRLFGAQANGIGLTHDSGQRGKLFQLDGGREVDAPAEIGQQFADARRDQRRGQRVAEQVVGGQAVFGQQRVPRTAEKHAAPRRQGQGLEVRVGLEVTYIGDKEFDLFTAQAAREFFPVVHLQHGAHFGVSRDEPRHGLGRQVHRGHGVAAEAHFTGVEFGHARDFMAQQGRALHQAQRVLQHHLAFGGGAQVFMGAVHQHAAELLLQALDAAAEGGLGDAHGVRRTHEATVLVQRDEVAQLAKVHGVPGIL</sequence>
<dbReference type="EMBL" id="MNPV01000005">
    <property type="protein sequence ID" value="ONH43539.1"/>
    <property type="molecule type" value="Genomic_DNA"/>
</dbReference>
<organism evidence="1 2">
    <name type="scientific">Pseudomonas azotoformans</name>
    <dbReference type="NCBI Taxonomy" id="47878"/>
    <lineage>
        <taxon>Bacteria</taxon>
        <taxon>Pseudomonadati</taxon>
        <taxon>Pseudomonadota</taxon>
        <taxon>Gammaproteobacteria</taxon>
        <taxon>Pseudomonadales</taxon>
        <taxon>Pseudomonadaceae</taxon>
        <taxon>Pseudomonas</taxon>
    </lineage>
</organism>
<proteinExistence type="predicted"/>
<name>A0A1V2JE40_PSEAZ</name>
<gene>
    <name evidence="1" type="ORF">BLL37_17220</name>
</gene>
<reference evidence="1 2" key="1">
    <citation type="submission" date="2016-10" db="EMBL/GenBank/DDBJ databases">
        <title>Pseudomonas lactis sp. nov. and Pseudomonas paralactis sp. nov., isolated from bovine raw milk.</title>
        <authorList>
            <person name="Von Neubeck M."/>
            <person name="Huptas C."/>
            <person name="Glueck C."/>
            <person name="Krewinkel M."/>
            <person name="Stoeckel M."/>
            <person name="Stressler T."/>
            <person name="Fischer L."/>
            <person name="Hinrichs J."/>
            <person name="Scherer S."/>
            <person name="Wenning M."/>
        </authorList>
    </citation>
    <scope>NUCLEOTIDE SEQUENCE [LARGE SCALE GENOMIC DNA]</scope>
    <source>
        <strain evidence="1 2">DSM 18862</strain>
    </source>
</reference>